<dbReference type="InParanoid" id="A0A1B0GTG8"/>
<dbReference type="AlphaFoldDB" id="A0A1B0GTG8"/>
<feature type="transmembrane region" description="Helical" evidence="1">
    <location>
        <begin position="13"/>
        <end position="31"/>
    </location>
</feature>
<dbReference type="HGNC" id="HGNC:53452">
    <property type="gene designation" value="SMIM47"/>
</dbReference>
<evidence type="ECO:0000313" key="3">
    <source>
        <dbReference type="Proteomes" id="UP000005640"/>
    </source>
</evidence>
<gene>
    <name evidence="2" type="primary">SMIM47</name>
</gene>
<dbReference type="Proteomes" id="UP000005640">
    <property type="component" value="Chromosome 19"/>
</dbReference>
<protein>
    <submittedName>
        <fullName evidence="2">Small integral membrane protein 47</fullName>
    </submittedName>
</protein>
<reference evidence="2 3" key="1">
    <citation type="journal article" date="2001" name="Nature">
        <title>Initial sequencing and analysis of the human genome.</title>
        <authorList>
            <consortium name="International Human Genome Sequencing Consortium"/>
            <person name="Lander E.S."/>
            <person name="Linton L.M."/>
            <person name="Birren B."/>
            <person name="Nusbaum C."/>
            <person name="Zody M.C."/>
            <person name="Baldwin J."/>
            <person name="Devon K."/>
            <person name="Dewar K."/>
            <person name="Doyle M."/>
            <person name="FitzHugh W."/>
            <person name="Funke R."/>
            <person name="Gage D."/>
            <person name="Harris K."/>
            <person name="Heaford A."/>
            <person name="Howland J."/>
            <person name="Kann L."/>
            <person name="Lehoczky J."/>
            <person name="LeVine R."/>
            <person name="McEwan P."/>
            <person name="McKernan K."/>
            <person name="Meldrim J."/>
            <person name="Mesirov J.P."/>
            <person name="Miranda C."/>
            <person name="Morris W."/>
            <person name="Naylor J."/>
            <person name="Raymond C."/>
            <person name="Rosetti M."/>
            <person name="Santos R."/>
            <person name="Sheridan A."/>
            <person name="Sougnez C."/>
            <person name="Stange-Thomann N."/>
            <person name="Stojanovic N."/>
            <person name="Subramanian A."/>
            <person name="Wyman D."/>
            <person name="Rogers J."/>
            <person name="Sulston J."/>
            <person name="Ainscough R."/>
            <person name="Beck S."/>
            <person name="Bentley D."/>
            <person name="Burton J."/>
            <person name="Clee C."/>
            <person name="Carter N."/>
            <person name="Coulson A."/>
            <person name="Deadman R."/>
            <person name="Deloukas P."/>
            <person name="Dunham A."/>
            <person name="Dunham I."/>
            <person name="Durbin R."/>
            <person name="French L."/>
            <person name="Grafham D."/>
            <person name="Gregory S."/>
            <person name="Hubbard T."/>
            <person name="Humphray S."/>
            <person name="Hunt A."/>
            <person name="Jones M."/>
            <person name="Lloyd C."/>
            <person name="McMurray A."/>
            <person name="Matthews L."/>
            <person name="Mercer S."/>
            <person name="Milne S."/>
            <person name="Mullikin J.C."/>
            <person name="Mungall A."/>
            <person name="Plumb R."/>
            <person name="Ross M."/>
            <person name="Shownkeen R."/>
            <person name="Sims S."/>
            <person name="Waterston R.H."/>
            <person name="Wilson R.K."/>
            <person name="Hillier L.W."/>
            <person name="McPherson J.D."/>
            <person name="Marra M.A."/>
            <person name="Mardis E.R."/>
            <person name="Fulton L.A."/>
            <person name="Chinwalla A.T."/>
            <person name="Pepin K.H."/>
            <person name="Gish W.R."/>
            <person name="Chissoe S.L."/>
            <person name="Wendl M.C."/>
            <person name="Delehaunty K.D."/>
            <person name="Miner T.L."/>
            <person name="Delehaunty A."/>
            <person name="Kramer J.B."/>
            <person name="Cook L.L."/>
            <person name="Fulton R.S."/>
            <person name="Johnson D.L."/>
            <person name="Minx P.J."/>
            <person name="Clifton S.W."/>
            <person name="Hawkins T."/>
            <person name="Branscomb E."/>
            <person name="Predki P."/>
            <person name="Richardson P."/>
            <person name="Wenning S."/>
            <person name="Slezak T."/>
            <person name="Doggett N."/>
            <person name="Cheng J.F."/>
            <person name="Olsen A."/>
            <person name="Lucas S."/>
            <person name="Elkin C."/>
            <person name="Uberbacher E."/>
            <person name="Frazier M."/>
            <person name="Gibbs R.A."/>
            <person name="Muzny D.M."/>
            <person name="Scherer S.E."/>
            <person name="Bouck J.B."/>
            <person name="Sodergren E.J."/>
            <person name="Worley K.C."/>
            <person name="Rives C.M."/>
            <person name="Gorrell J.H."/>
            <person name="Metzker M.L."/>
            <person name="Naylor S.L."/>
            <person name="Kucherlapati R.S."/>
            <person name="Nelson D.L."/>
            <person name="Weinstock G.M."/>
            <person name="Sakaki Y."/>
            <person name="Fujiyama A."/>
            <person name="Hattori M."/>
            <person name="Yada T."/>
            <person name="Toyoda A."/>
            <person name="Itoh T."/>
            <person name="Kawagoe C."/>
            <person name="Watanabe H."/>
            <person name="Totoki Y."/>
            <person name="Taylor T."/>
            <person name="Weissenbach J."/>
            <person name="Heilig R."/>
            <person name="Saurin W."/>
            <person name="Artiguenave F."/>
            <person name="Brottier P."/>
            <person name="Bruls T."/>
            <person name="Pelletier E."/>
            <person name="Robert C."/>
            <person name="Wincker P."/>
            <person name="Smith D.R."/>
            <person name="Doucette-Stamm L."/>
            <person name="Rubenfield M."/>
            <person name="Weinstock K."/>
            <person name="Lee H.M."/>
            <person name="Dubois J."/>
            <person name="Rosenthal A."/>
            <person name="Platzer M."/>
            <person name="Nyakatura G."/>
            <person name="Taudien S."/>
            <person name="Rump A."/>
            <person name="Yang H."/>
            <person name="Yu J."/>
            <person name="Wang J."/>
            <person name="Huang G."/>
            <person name="Gu J."/>
            <person name="Hood L."/>
            <person name="Rowen L."/>
            <person name="Madan A."/>
            <person name="Qin S."/>
            <person name="Davis R.W."/>
            <person name="Federspiel N.A."/>
            <person name="Abola A.P."/>
            <person name="Proctor M.J."/>
            <person name="Myers R.M."/>
            <person name="Schmutz J."/>
            <person name="Dickson M."/>
            <person name="Grimwood J."/>
            <person name="Cox D.R."/>
            <person name="Olson M.V."/>
            <person name="Kaul R."/>
            <person name="Raymond C."/>
            <person name="Shimizu N."/>
            <person name="Kawasaki K."/>
            <person name="Minoshima S."/>
            <person name="Evans G.A."/>
            <person name="Athanasiou M."/>
            <person name="Schultz R."/>
            <person name="Roe B.A."/>
            <person name="Chen F."/>
            <person name="Pan H."/>
            <person name="Ramser J."/>
            <person name="Lehrach H."/>
            <person name="Reinhardt R."/>
            <person name="McCombie W.R."/>
            <person name="de la Bastide M."/>
            <person name="Dedhia N."/>
            <person name="Blocker H."/>
            <person name="Hornischer K."/>
            <person name="Nordsiek G."/>
            <person name="Agarwala R."/>
            <person name="Aravind L."/>
            <person name="Bailey J.A."/>
            <person name="Bateman A."/>
            <person name="Batzoglou S."/>
            <person name="Birney E."/>
            <person name="Bork P."/>
            <person name="Brown D.G."/>
            <person name="Burge C.B."/>
            <person name="Cerutti L."/>
            <person name="Chen H.C."/>
            <person name="Church D."/>
            <person name="Clamp M."/>
            <person name="Copley R.R."/>
            <person name="Doerks T."/>
            <person name="Eddy S.R."/>
            <person name="Eichler E.E."/>
            <person name="Furey T.S."/>
            <person name="Galagan J."/>
            <person name="Gilbert J.G."/>
            <person name="Harmon C."/>
            <person name="Hayashizaki Y."/>
            <person name="Haussler D."/>
            <person name="Hermjakob H."/>
            <person name="Hokamp K."/>
            <person name="Jang W."/>
            <person name="Johnson L.S."/>
            <person name="Jones T.A."/>
            <person name="Kasif S."/>
            <person name="Kaspryzk A."/>
            <person name="Kennedy S."/>
            <person name="Kent W.J."/>
            <person name="Kitts P."/>
            <person name="Koonin E.V."/>
            <person name="Korf I."/>
            <person name="Kulp D."/>
            <person name="Lancet D."/>
            <person name="Lowe T.M."/>
            <person name="McLysaght A."/>
            <person name="Mikkelsen T."/>
            <person name="Moran J.V."/>
            <person name="Mulder N."/>
            <person name="Pollara V.J."/>
            <person name="Ponting C.P."/>
            <person name="Schuler G."/>
            <person name="Schultz J."/>
            <person name="Slater G."/>
            <person name="Smit A.F."/>
            <person name="Stupka E."/>
            <person name="Szustakowski J."/>
            <person name="Thierry-Mieg D."/>
            <person name="Thierry-Mieg J."/>
            <person name="Wagner L."/>
            <person name="Wallis J."/>
            <person name="Wheeler R."/>
            <person name="Williams A."/>
            <person name="Wolf Y.I."/>
            <person name="Wolfe K.H."/>
            <person name="Yang S.P."/>
            <person name="Yeh R.F."/>
            <person name="Collins F."/>
            <person name="Guyer M.S."/>
            <person name="Peterson J."/>
            <person name="Felsenfeld A."/>
            <person name="Wetterstrand K.A."/>
            <person name="Patrinos A."/>
            <person name="Morgan M.J."/>
            <person name="de Jong P."/>
            <person name="Catanese J.J."/>
            <person name="Osoegawa K."/>
            <person name="Shizuya H."/>
            <person name="Choi S."/>
            <person name="Chen Y.J."/>
        </authorList>
    </citation>
    <scope>NUCLEOTIDE SEQUENCE [LARGE SCALE GENOMIC DNA]</scope>
</reference>
<reference evidence="2 3" key="2">
    <citation type="journal article" date="2004" name="Nature">
        <title>The DNA sequence and biology of human chromosome 19.</title>
        <authorList>
            <person name="Grimwood J."/>
            <person name="Gordon L.A."/>
            <person name="Olsen A."/>
            <person name="Terry A."/>
            <person name="Schmutz J."/>
            <person name="Lamerdin J."/>
            <person name="Hellsten U."/>
            <person name="Goodstein D."/>
            <person name="Couronne O."/>
            <person name="Tran-Gyamfi M."/>
            <person name="Aerts A."/>
            <person name="Altherr M."/>
            <person name="Ashworth L."/>
            <person name="Bajorek E."/>
            <person name="Black S."/>
            <person name="Branscomb E."/>
            <person name="Caenepeel S."/>
            <person name="Carrano A."/>
            <person name="Caoile C."/>
            <person name="Chan Y.M."/>
            <person name="Christensen M."/>
            <person name="Cleland C.A."/>
            <person name="Copeland A."/>
            <person name="Dalin E."/>
            <person name="Dehal P."/>
            <person name="Denys M."/>
            <person name="Detter J.C."/>
            <person name="Escobar J."/>
            <person name="Flowers D."/>
            <person name="Fotopulos D."/>
            <person name="Garcia C."/>
            <person name="Georgescu A.M."/>
            <person name="Glavina T."/>
            <person name="Gomez M."/>
            <person name="Gonzales E."/>
            <person name="Groza M."/>
            <person name="Hammon N."/>
            <person name="Hawkins T."/>
            <person name="Haydu L."/>
            <person name="Ho I."/>
            <person name="Huang W."/>
            <person name="Israni S."/>
            <person name="Jett J."/>
            <person name="Kadner K."/>
            <person name="Kimball H."/>
            <person name="Kobayashi A."/>
            <person name="Larionov V."/>
            <person name="Leem S.H."/>
            <person name="Lopez F."/>
            <person name="Lou Y."/>
            <person name="Lowry S."/>
            <person name="Malfatti S."/>
            <person name="Martinez D."/>
            <person name="McCready P."/>
            <person name="Medina C."/>
            <person name="Morgan J."/>
            <person name="Nelson K."/>
            <person name="Nolan M."/>
            <person name="Ovcharenko I."/>
            <person name="Pitluck S."/>
            <person name="Pollard M."/>
            <person name="Popkie A.P."/>
            <person name="Predki P."/>
            <person name="Quan G."/>
            <person name="Ramirez L."/>
            <person name="Rash S."/>
            <person name="Retterer J."/>
            <person name="Rodriguez A."/>
            <person name="Rogers S."/>
            <person name="Salamov A."/>
            <person name="Salazar A."/>
            <person name="She X."/>
            <person name="Smith D."/>
            <person name="Slezak T."/>
            <person name="Solovyev V."/>
            <person name="Thayer N."/>
            <person name="Tice H."/>
            <person name="Tsai M."/>
            <person name="Ustaszewska A."/>
            <person name="Vo N."/>
            <person name="Wagner M."/>
            <person name="Wheeler J."/>
            <person name="Wu K."/>
            <person name="Xie G."/>
            <person name="Yang J."/>
            <person name="Dubchak I."/>
            <person name="Furey T.S."/>
            <person name="DeJong P."/>
            <person name="Dickson M."/>
            <person name="Gordon D."/>
            <person name="Eichler E.E."/>
            <person name="Pennacchio L.A."/>
            <person name="Richardson P."/>
            <person name="Stubbs L."/>
            <person name="Rokhsar D.S."/>
            <person name="Myers R.M."/>
            <person name="Rubin E.M."/>
            <person name="Lucas S.M."/>
        </authorList>
    </citation>
    <scope>NUCLEOTIDE SEQUENCE [LARGE SCALE GENOMIC DNA]</scope>
</reference>
<keyword evidence="1" id="KW-1133">Transmembrane helix</keyword>
<proteinExistence type="predicted"/>
<dbReference type="EMBL" id="AC010325">
    <property type="status" value="NOT_ANNOTATED_CDS"/>
    <property type="molecule type" value="Genomic_DNA"/>
</dbReference>
<sequence>MWPLWHAPSSGEANVTLAMALFTILTSIYFFNKAQQ</sequence>
<dbReference type="GeneTree" id="ENSGT01150000287017"/>
<reference evidence="2 3" key="3">
    <citation type="journal article" date="2004" name="Nature">
        <title>Finishing the euchromatic sequence of the human genome.</title>
        <authorList>
            <consortium name="International Human Genome Sequencing Consortium"/>
        </authorList>
    </citation>
    <scope>NUCLEOTIDE SEQUENCE [LARGE SCALE GENOMIC DNA]</scope>
</reference>
<accession>A0A1B0GTG8</accession>
<organism evidence="2 3">
    <name type="scientific">Homo sapiens</name>
    <name type="common">Human</name>
    <dbReference type="NCBI Taxonomy" id="9606"/>
    <lineage>
        <taxon>Eukaryota</taxon>
        <taxon>Metazoa</taxon>
        <taxon>Chordata</taxon>
        <taxon>Craniata</taxon>
        <taxon>Vertebrata</taxon>
        <taxon>Euteleostomi</taxon>
        <taxon>Mammalia</taxon>
        <taxon>Eutheria</taxon>
        <taxon>Euarchontoglires</taxon>
        <taxon>Primates</taxon>
        <taxon>Haplorrhini</taxon>
        <taxon>Catarrhini</taxon>
        <taxon>Hominidae</taxon>
        <taxon>Homo</taxon>
    </lineage>
</organism>
<dbReference type="SMR" id="A0A1B0GTG8"/>
<dbReference type="PAN-GO" id="A0A1B0GTG8">
    <property type="GO annotations" value="0 GO annotations based on evolutionary models"/>
</dbReference>
<dbReference type="Ensembl" id="ENST00000636757.1">
    <property type="protein sequence ID" value="ENSP00000489695.1"/>
    <property type="gene ID" value="ENSG00000261341.7"/>
</dbReference>
<name>A0A1B0GTG8_HUMAN</name>
<reference evidence="2" key="4">
    <citation type="submission" date="2025-08" db="UniProtKB">
        <authorList>
            <consortium name="Ensembl"/>
        </authorList>
    </citation>
    <scope>IDENTIFICATION</scope>
</reference>
<evidence type="ECO:0000256" key="1">
    <source>
        <dbReference type="SAM" id="Phobius"/>
    </source>
</evidence>
<evidence type="ECO:0000313" key="2">
    <source>
        <dbReference type="Ensembl" id="ENSP00000489695.1"/>
    </source>
</evidence>
<dbReference type="ExpressionAtlas" id="A0A1B0GTG8">
    <property type="expression patterns" value="baseline and differential"/>
</dbReference>
<keyword evidence="3" id="KW-1185">Reference proteome</keyword>
<dbReference type="VEuPathDB" id="HostDB:ENSG00000261341"/>
<dbReference type="BioMuta" id="ENSG00000261341"/>
<dbReference type="OrthoDB" id="9838149at2759"/>
<dbReference type="Bgee" id="ENSG00000261341">
    <property type="expression patterns" value="Expressed in right testis and 97 other cell types or tissues"/>
</dbReference>
<reference evidence="2" key="5">
    <citation type="submission" date="2025-09" db="UniProtKB">
        <authorList>
            <consortium name="Ensembl"/>
        </authorList>
    </citation>
    <scope>IDENTIFICATION</scope>
</reference>
<keyword evidence="1" id="KW-0812">Transmembrane</keyword>
<keyword evidence="1" id="KW-0472">Membrane</keyword>